<feature type="compositionally biased region" description="Polar residues" evidence="2">
    <location>
        <begin position="192"/>
        <end position="205"/>
    </location>
</feature>
<protein>
    <submittedName>
        <fullName evidence="3">Uncharacterized protein</fullName>
    </submittedName>
</protein>
<proteinExistence type="predicted"/>
<sequence>MDKKKSSRNTLTGGLRIWMMKYGFQKLVPKINIILHNRRKLIEFMKTNLKTLLSKYAPQFEKAGLVVMAKEDGTTKIEMMSEASLQDGTKIYTNDSEWKVGSEVFIMDENNNPVPLDKDGELLLEDGSTIVVSGGKVSEVKEKVEEEMNAVTKEEFEAVIGSLIEAFEKKFDALTKEKESLSEKVTELSKKSASASVRIQTNQSSEMKHNDIPSKSFSQMTLLERIQKGLTEK</sequence>
<evidence type="ECO:0000256" key="1">
    <source>
        <dbReference type="SAM" id="Coils"/>
    </source>
</evidence>
<evidence type="ECO:0000313" key="3">
    <source>
        <dbReference type="EMBL" id="CAB5224047.1"/>
    </source>
</evidence>
<gene>
    <name evidence="3" type="ORF">UFOVP386_20</name>
</gene>
<accession>A0A6J7X1S6</accession>
<feature type="region of interest" description="Disordered" evidence="2">
    <location>
        <begin position="192"/>
        <end position="216"/>
    </location>
</feature>
<feature type="coiled-coil region" evidence="1">
    <location>
        <begin position="164"/>
        <end position="191"/>
    </location>
</feature>
<reference evidence="3" key="1">
    <citation type="submission" date="2020-05" db="EMBL/GenBank/DDBJ databases">
        <authorList>
            <person name="Chiriac C."/>
            <person name="Salcher M."/>
            <person name="Ghai R."/>
            <person name="Kavagutti S V."/>
        </authorList>
    </citation>
    <scope>NUCLEOTIDE SEQUENCE</scope>
</reference>
<keyword evidence="1" id="KW-0175">Coiled coil</keyword>
<dbReference type="EMBL" id="LR798330">
    <property type="protein sequence ID" value="CAB5224047.1"/>
    <property type="molecule type" value="Genomic_DNA"/>
</dbReference>
<evidence type="ECO:0000256" key="2">
    <source>
        <dbReference type="SAM" id="MobiDB-lite"/>
    </source>
</evidence>
<name>A0A6J7X1S6_9CAUD</name>
<organism evidence="3">
    <name type="scientific">uncultured Caudovirales phage</name>
    <dbReference type="NCBI Taxonomy" id="2100421"/>
    <lineage>
        <taxon>Viruses</taxon>
        <taxon>Duplodnaviria</taxon>
        <taxon>Heunggongvirae</taxon>
        <taxon>Uroviricota</taxon>
        <taxon>Caudoviricetes</taxon>
        <taxon>Peduoviridae</taxon>
        <taxon>Maltschvirus</taxon>
        <taxon>Maltschvirus maltsch</taxon>
    </lineage>
</organism>